<evidence type="ECO:0000259" key="4">
    <source>
        <dbReference type="Pfam" id="PF02397"/>
    </source>
</evidence>
<proteinExistence type="inferred from homology"/>
<dbReference type="Pfam" id="PF02397">
    <property type="entry name" value="Bac_transf"/>
    <property type="match status" value="1"/>
</dbReference>
<dbReference type="EMBL" id="ACJX03000001">
    <property type="protein sequence ID" value="KRT34393.1"/>
    <property type="molecule type" value="Genomic_DNA"/>
</dbReference>
<name>A0A0T5X7Q4_9BACT</name>
<evidence type="ECO:0000313" key="6">
    <source>
        <dbReference type="Proteomes" id="UP000005273"/>
    </source>
</evidence>
<dbReference type="PANTHER" id="PTHR30576:SF8">
    <property type="entry name" value="UNDECAPRENYL-PHOSPHATE GALACTOSE PHOSPHOTRANSFERASE"/>
    <property type="match status" value="1"/>
</dbReference>
<evidence type="ECO:0000313" key="5">
    <source>
        <dbReference type="EMBL" id="KRT34393.1"/>
    </source>
</evidence>
<keyword evidence="3" id="KW-0472">Membrane</keyword>
<keyword evidence="5" id="KW-0808">Transferase</keyword>
<reference evidence="6" key="1">
    <citation type="submission" date="2012-09" db="EMBL/GenBank/DDBJ databases">
        <authorList>
            <person name="Weinstock G."/>
            <person name="Sodergren E."/>
            <person name="Clifton S."/>
            <person name="Fulton L."/>
            <person name="Fulton B."/>
            <person name="Courtney L."/>
            <person name="Fronick C."/>
            <person name="Harrison M."/>
            <person name="Strong C."/>
            <person name="Farmer C."/>
            <person name="Delehaunty K."/>
            <person name="Markovic C."/>
            <person name="Hall O."/>
            <person name="Minx P."/>
            <person name="Tomlinson C."/>
            <person name="Mitreva M."/>
            <person name="Nelson J."/>
            <person name="Hou S."/>
            <person name="Wollam A."/>
            <person name="Pepin K.H."/>
            <person name="Johnson M."/>
            <person name="Bhonagiri V."/>
            <person name="Nash W.E."/>
            <person name="Suruliraj S."/>
            <person name="Warren W."/>
            <person name="Chinwalla A."/>
            <person name="Mardis E.R."/>
            <person name="Wilson R.K."/>
        </authorList>
    </citation>
    <scope>NUCLEOTIDE SEQUENCE [LARGE SCALE GENOMIC DNA]</scope>
    <source>
        <strain evidence="6">OS1</strain>
    </source>
</reference>
<feature type="transmembrane region" description="Helical" evidence="3">
    <location>
        <begin position="37"/>
        <end position="58"/>
    </location>
</feature>
<protein>
    <submittedName>
        <fullName evidence="5">Bacterial sugar transferase</fullName>
    </submittedName>
</protein>
<organism evidence="5 6">
    <name type="scientific">Acetomicrobium hydrogeniformans ATCC BAA-1850</name>
    <dbReference type="NCBI Taxonomy" id="592015"/>
    <lineage>
        <taxon>Bacteria</taxon>
        <taxon>Thermotogati</taxon>
        <taxon>Synergistota</taxon>
        <taxon>Synergistia</taxon>
        <taxon>Synergistales</taxon>
        <taxon>Acetomicrobiaceae</taxon>
        <taxon>Acetomicrobium</taxon>
    </lineage>
</organism>
<comment type="caution">
    <text evidence="5">The sequence shown here is derived from an EMBL/GenBank/DDBJ whole genome shotgun (WGS) entry which is preliminary data.</text>
</comment>
<accession>A0A0T5X7Q4</accession>
<evidence type="ECO:0000256" key="2">
    <source>
        <dbReference type="SAM" id="MobiDB-lite"/>
    </source>
</evidence>
<dbReference type="Proteomes" id="UP000005273">
    <property type="component" value="Unassembled WGS sequence"/>
</dbReference>
<keyword evidence="3" id="KW-0812">Transmembrane</keyword>
<dbReference type="AlphaFoldDB" id="A0A0T5X7Q4"/>
<evidence type="ECO:0000256" key="3">
    <source>
        <dbReference type="SAM" id="Phobius"/>
    </source>
</evidence>
<dbReference type="InterPro" id="IPR003362">
    <property type="entry name" value="Bact_transf"/>
</dbReference>
<feature type="region of interest" description="Disordered" evidence="2">
    <location>
        <begin position="217"/>
        <end position="236"/>
    </location>
</feature>
<keyword evidence="3" id="KW-1133">Transmembrane helix</keyword>
<dbReference type="PANTHER" id="PTHR30576">
    <property type="entry name" value="COLANIC BIOSYNTHESIS UDP-GLUCOSE LIPID CARRIER TRANSFERASE"/>
    <property type="match status" value="1"/>
</dbReference>
<sequence length="236" mass="27312">MKLLKGFGDEMPGEAELKPQKEKRGPYGRYFKRPLDFVLSLGAIIILSPILLLIALLVRIKLGSPVIFKQQRPGMNEKIFTLYKFRTMTDERDEKGELLPDEMRLTDFGKFLRASSLDELPELFNILKGDMSIVGPRPLLIEYLPLYNAHQRRRHEVRPGLTGWAQVNGRNAISWEEKFNYDVEYVDNLSFFLDVKIIFLTIMKVLQREGINQEGRATMEPFRGSQQAGQLHENKL</sequence>
<evidence type="ECO:0000256" key="1">
    <source>
        <dbReference type="ARBA" id="ARBA00006464"/>
    </source>
</evidence>
<comment type="similarity">
    <text evidence="1">Belongs to the bacterial sugar transferase family.</text>
</comment>
<dbReference type="GO" id="GO:0016780">
    <property type="term" value="F:phosphotransferase activity, for other substituted phosphate groups"/>
    <property type="evidence" value="ECO:0007669"/>
    <property type="project" value="TreeGrafter"/>
</dbReference>
<keyword evidence="6" id="KW-1185">Reference proteome</keyword>
<feature type="region of interest" description="Disordered" evidence="2">
    <location>
        <begin position="1"/>
        <end position="21"/>
    </location>
</feature>
<gene>
    <name evidence="5" type="ORF">HMPREF1705_04203</name>
</gene>
<dbReference type="STRING" id="592015.HMPREF1705_04203"/>
<feature type="domain" description="Bacterial sugar transferase" evidence="4">
    <location>
        <begin position="32"/>
        <end position="207"/>
    </location>
</feature>